<dbReference type="Proteomes" id="UP000050430">
    <property type="component" value="Unassembled WGS sequence"/>
</dbReference>
<organism evidence="4 5">
    <name type="scientific">Leptolinea tardivitalis</name>
    <dbReference type="NCBI Taxonomy" id="229920"/>
    <lineage>
        <taxon>Bacteria</taxon>
        <taxon>Bacillati</taxon>
        <taxon>Chloroflexota</taxon>
        <taxon>Anaerolineae</taxon>
        <taxon>Anaerolineales</taxon>
        <taxon>Anaerolineaceae</taxon>
        <taxon>Leptolinea</taxon>
    </lineage>
</organism>
<dbReference type="PATRIC" id="fig|229920.5.peg.2626"/>
<feature type="compositionally biased region" description="Low complexity" evidence="2">
    <location>
        <begin position="477"/>
        <end position="503"/>
    </location>
</feature>
<name>A0A0P6WTD3_9CHLR</name>
<feature type="domain" description="Helicase HerA central" evidence="3">
    <location>
        <begin position="25"/>
        <end position="77"/>
    </location>
</feature>
<keyword evidence="1" id="KW-0175">Coiled coil</keyword>
<comment type="caution">
    <text evidence="4">The sequence shown here is derived from an EMBL/GenBank/DDBJ whole genome shotgun (WGS) entry which is preliminary data.</text>
</comment>
<evidence type="ECO:0000256" key="2">
    <source>
        <dbReference type="SAM" id="MobiDB-lite"/>
    </source>
</evidence>
<dbReference type="InterPro" id="IPR051162">
    <property type="entry name" value="T4SS_component"/>
</dbReference>
<dbReference type="InterPro" id="IPR002789">
    <property type="entry name" value="HerA_central"/>
</dbReference>
<evidence type="ECO:0000259" key="3">
    <source>
        <dbReference type="Pfam" id="PF01935"/>
    </source>
</evidence>
<dbReference type="SUPFAM" id="SSF52540">
    <property type="entry name" value="P-loop containing nucleoside triphosphate hydrolases"/>
    <property type="match status" value="1"/>
</dbReference>
<dbReference type="AlphaFoldDB" id="A0A0P6WTD3"/>
<evidence type="ECO:0000256" key="1">
    <source>
        <dbReference type="SAM" id="Coils"/>
    </source>
</evidence>
<dbReference type="EMBL" id="LGCK01000006">
    <property type="protein sequence ID" value="KPL73499.1"/>
    <property type="molecule type" value="Genomic_DNA"/>
</dbReference>
<dbReference type="PANTHER" id="PTHR30121">
    <property type="entry name" value="UNCHARACTERIZED PROTEIN YJGR-RELATED"/>
    <property type="match status" value="1"/>
</dbReference>
<evidence type="ECO:0000313" key="4">
    <source>
        <dbReference type="EMBL" id="KPL73499.1"/>
    </source>
</evidence>
<dbReference type="Gene3D" id="3.40.50.300">
    <property type="entry name" value="P-loop containing nucleotide triphosphate hydrolases"/>
    <property type="match status" value="2"/>
</dbReference>
<accession>A0A0P6WTD3</accession>
<dbReference type="InterPro" id="IPR027417">
    <property type="entry name" value="P-loop_NTPase"/>
</dbReference>
<feature type="coiled-coil region" evidence="1">
    <location>
        <begin position="755"/>
        <end position="789"/>
    </location>
</feature>
<dbReference type="RefSeq" id="WP_062421975.1">
    <property type="nucleotide sequence ID" value="NZ_BBYA01000009.1"/>
</dbReference>
<feature type="region of interest" description="Disordered" evidence="2">
    <location>
        <begin position="474"/>
        <end position="509"/>
    </location>
</feature>
<proteinExistence type="predicted"/>
<dbReference type="OrthoDB" id="9758751at2"/>
<reference evidence="4 5" key="1">
    <citation type="submission" date="2015-07" db="EMBL/GenBank/DDBJ databases">
        <title>Genome sequence of Leptolinea tardivitalis DSM 16556.</title>
        <authorList>
            <person name="Hemp J."/>
            <person name="Ward L.M."/>
            <person name="Pace L.A."/>
            <person name="Fischer W.W."/>
        </authorList>
    </citation>
    <scope>NUCLEOTIDE SEQUENCE [LARGE SCALE GENOMIC DNA]</scope>
    <source>
        <strain evidence="4 5">YMTK-2</strain>
    </source>
</reference>
<sequence length="842" mass="91959">MGDEQNFYLGRIFDTKQGKVTTDPYLYDPADLTTHAVITGMTGSGKTGFCISLLEEAALKGIPAISVDPKGDLTNLLLHFPDLLPTDFQPWIDPDAARREGKTVDVMAAETAASWKKGLADYGLGKEQLEKLKSSVDFTVYTPGSSSGVPINILASFQSPDIPWSGNEEILREKIASIVTALLGLVGVTDIDPLRSREHILISNLLETAWSNGKTLQLSDLILQVQNPPFERLGALPVDGFFPAKDRAELSMLLNNFMASPSFQIWLTGQTLDIQQILYKADGSPRHSIFYIAHLSDSERMFFVTMLYSSIESWMRTQRGTSSLRALVYFDEIMGYLPPVANPPSRTVILRMLKQARAFGVGLVLATQNPVDLDYKALSNAGTWVIGRLQTEQDKNRLLDGLTSAAGGVDRGEVDKLLSGLGKRVFLVQNVHAKAPILIGTRWCLNYLAGPLTRTQIPALNALVGAKAPVEQPAPRASQNISAEAAPAASARQPMSQAAAAASNGYTSTRPGVPQGLDEVFLPAEVSFSEAAKQSNASGPQSGLIYKPALLAQLQVNYLSRSFNLDSSRRIACLVEDEVSGRITWEDFIISEQDIKNLKAQRAPVDALYDAMPGWLTDIKRLGQLQNDFEDWAYRTGALTILSNKSLKMNAAPGMSKEDFIASCKKAAEEVARGELDKIDRDYAAKYTALESKIKKQQLEIQQKESQLSARRTDEIVKGASVVGNVLMGILGGKKSGISSAISGGSSTINKHRMAEEAESRVAQEKQDMAALEAQKAALIQNKENDQAAVRDKWAKVAEDVQETSIAPAKKDIYTELFGIVWLPYYTVKAGLENRLIPAFKR</sequence>
<keyword evidence="5" id="KW-1185">Reference proteome</keyword>
<dbReference type="STRING" id="229920.ADM99_04810"/>
<dbReference type="Pfam" id="PF01935">
    <property type="entry name" value="DUF87"/>
    <property type="match status" value="1"/>
</dbReference>
<evidence type="ECO:0000313" key="5">
    <source>
        <dbReference type="Proteomes" id="UP000050430"/>
    </source>
</evidence>
<dbReference type="PANTHER" id="PTHR30121:SF6">
    <property type="entry name" value="SLR6007 PROTEIN"/>
    <property type="match status" value="1"/>
</dbReference>
<protein>
    <recommendedName>
        <fullName evidence="3">Helicase HerA central domain-containing protein</fullName>
    </recommendedName>
</protein>
<gene>
    <name evidence="4" type="ORF">ADM99_04810</name>
</gene>